<dbReference type="CDD" id="cd06225">
    <property type="entry name" value="HAMP"/>
    <property type="match status" value="1"/>
</dbReference>
<dbReference type="Gene3D" id="6.10.340.10">
    <property type="match status" value="1"/>
</dbReference>
<comment type="caution">
    <text evidence="18">The sequence shown here is derived from an EMBL/GenBank/DDBJ whole genome shotgun (WGS) entry which is preliminary data.</text>
</comment>
<evidence type="ECO:0000256" key="9">
    <source>
        <dbReference type="ARBA" id="ARBA00022741"/>
    </source>
</evidence>
<dbReference type="InterPro" id="IPR005467">
    <property type="entry name" value="His_kinase_dom"/>
</dbReference>
<evidence type="ECO:0000256" key="7">
    <source>
        <dbReference type="ARBA" id="ARBA00022679"/>
    </source>
</evidence>
<evidence type="ECO:0000256" key="12">
    <source>
        <dbReference type="ARBA" id="ARBA00022989"/>
    </source>
</evidence>
<evidence type="ECO:0000256" key="8">
    <source>
        <dbReference type="ARBA" id="ARBA00022692"/>
    </source>
</evidence>
<evidence type="ECO:0000256" key="13">
    <source>
        <dbReference type="ARBA" id="ARBA00023012"/>
    </source>
</evidence>
<keyword evidence="11 15" id="KW-0067">ATP-binding</keyword>
<dbReference type="SMART" id="SM00388">
    <property type="entry name" value="HisKA"/>
    <property type="match status" value="1"/>
</dbReference>
<keyword evidence="14 15" id="KW-0472">Membrane</keyword>
<accession>A0ABV4AKR3</accession>
<keyword evidence="19" id="KW-1185">Reference proteome</keyword>
<dbReference type="InterPro" id="IPR003661">
    <property type="entry name" value="HisK_dim/P_dom"/>
</dbReference>
<evidence type="ECO:0000256" key="1">
    <source>
        <dbReference type="ARBA" id="ARBA00000085"/>
    </source>
</evidence>
<dbReference type="Pfam" id="PF00512">
    <property type="entry name" value="HisKA"/>
    <property type="match status" value="1"/>
</dbReference>
<dbReference type="NCBIfam" id="TIGR01386">
    <property type="entry name" value="cztS_silS_copS"/>
    <property type="match status" value="1"/>
</dbReference>
<evidence type="ECO:0000313" key="18">
    <source>
        <dbReference type="EMBL" id="MEY2180813.1"/>
    </source>
</evidence>
<dbReference type="InterPro" id="IPR036890">
    <property type="entry name" value="HATPase_C_sf"/>
</dbReference>
<dbReference type="InterPro" id="IPR004358">
    <property type="entry name" value="Sig_transdc_His_kin-like_C"/>
</dbReference>
<keyword evidence="4 15" id="KW-1003">Cell membrane</keyword>
<dbReference type="PROSITE" id="PS50885">
    <property type="entry name" value="HAMP"/>
    <property type="match status" value="1"/>
</dbReference>
<evidence type="ECO:0000256" key="10">
    <source>
        <dbReference type="ARBA" id="ARBA00022777"/>
    </source>
</evidence>
<feature type="domain" description="HAMP" evidence="17">
    <location>
        <begin position="194"/>
        <end position="248"/>
    </location>
</feature>
<evidence type="ECO:0000259" key="17">
    <source>
        <dbReference type="PROSITE" id="PS50885"/>
    </source>
</evidence>
<dbReference type="PROSITE" id="PS50109">
    <property type="entry name" value="HIS_KIN"/>
    <property type="match status" value="1"/>
</dbReference>
<gene>
    <name evidence="18" type="ORF">AB7878_00105</name>
</gene>
<evidence type="ECO:0000256" key="2">
    <source>
        <dbReference type="ARBA" id="ARBA00004141"/>
    </source>
</evidence>
<evidence type="ECO:0000256" key="5">
    <source>
        <dbReference type="ARBA" id="ARBA00022519"/>
    </source>
</evidence>
<dbReference type="InterPro" id="IPR003660">
    <property type="entry name" value="HAMP_dom"/>
</dbReference>
<protein>
    <recommendedName>
        <fullName evidence="15">Sensor protein</fullName>
        <ecNumber evidence="15">2.7.13.3</ecNumber>
    </recommendedName>
</protein>
<dbReference type="Gene3D" id="1.10.287.130">
    <property type="match status" value="1"/>
</dbReference>
<dbReference type="EC" id="2.7.13.3" evidence="15"/>
<sequence length="489" mass="53369">MSIELPWRRRSIGARLSLLYTLVALTAVVLFAGITDWRLSTNFSAEHLRFMQAKVAELQMDLNDAEGKPQVLLGEIAKETEGTRLRQYEARVLIGGHVLGETPEMRRELPVTVFPPATDGLPAGPLQPHHADQYIYMLATVRLTRVNGDTPPELQLALDVTRDAALQNSLRRALALAFLLLVPLLAFAGRWVAAQGLAPLTRIAGAARAITPVDLSARLPLTPPWPDELHDLVLVFNAMLARIEEAFSRLSRFSVDLAHELRTPLANLSGELEVCLMRPRDAADYRTALESGLEECRRLNGLIENLLFMARAEHAEQALRCECFDIAQAFAWVTAQHAPSATARDIRIRLDGAATTVADPLLLRQALANLLGNAIRHSHDGGEVRITLQEVASGVDIRVQDDGEGIEAAHLTHLFDRFYQVDAARRRGVGQGTGLGLSIVKTIVELHGGTVRVESVRGRGTSVTMHVPSALQIQPGTSTGTPSPTSAHL</sequence>
<keyword evidence="9 15" id="KW-0547">Nucleotide-binding</keyword>
<proteinExistence type="predicted"/>
<dbReference type="InterPro" id="IPR003594">
    <property type="entry name" value="HATPase_dom"/>
</dbReference>
<evidence type="ECO:0000256" key="11">
    <source>
        <dbReference type="ARBA" id="ARBA00022840"/>
    </source>
</evidence>
<dbReference type="PANTHER" id="PTHR45436:SF15">
    <property type="entry name" value="SENSOR HISTIDINE KINASE CUSS"/>
    <property type="match status" value="1"/>
</dbReference>
<evidence type="ECO:0000256" key="4">
    <source>
        <dbReference type="ARBA" id="ARBA00022475"/>
    </source>
</evidence>
<comment type="catalytic activity">
    <reaction evidence="1 15">
        <text>ATP + protein L-histidine = ADP + protein N-phospho-L-histidine.</text>
        <dbReference type="EC" id="2.7.13.3"/>
    </reaction>
</comment>
<comment type="function">
    <text evidence="15">Member of a two-component regulatory system.</text>
</comment>
<evidence type="ECO:0000256" key="3">
    <source>
        <dbReference type="ARBA" id="ARBA00004533"/>
    </source>
</evidence>
<dbReference type="SMART" id="SM00304">
    <property type="entry name" value="HAMP"/>
    <property type="match status" value="1"/>
</dbReference>
<keyword evidence="7 15" id="KW-0808">Transferase</keyword>
<evidence type="ECO:0000256" key="6">
    <source>
        <dbReference type="ARBA" id="ARBA00022553"/>
    </source>
</evidence>
<dbReference type="SMART" id="SM00387">
    <property type="entry name" value="HATPase_c"/>
    <property type="match status" value="1"/>
</dbReference>
<keyword evidence="10 15" id="KW-0418">Kinase</keyword>
<organism evidence="18 19">
    <name type="scientific">Rhodanobacter humi</name>
    <dbReference type="NCBI Taxonomy" id="1888173"/>
    <lineage>
        <taxon>Bacteria</taxon>
        <taxon>Pseudomonadati</taxon>
        <taxon>Pseudomonadota</taxon>
        <taxon>Gammaproteobacteria</taxon>
        <taxon>Lysobacterales</taxon>
        <taxon>Rhodanobacteraceae</taxon>
        <taxon>Rhodanobacter</taxon>
    </lineage>
</organism>
<keyword evidence="6" id="KW-0597">Phosphoprotein</keyword>
<dbReference type="InterPro" id="IPR006290">
    <property type="entry name" value="CztS_silS_copS"/>
</dbReference>
<dbReference type="PRINTS" id="PR00344">
    <property type="entry name" value="BCTRLSENSOR"/>
</dbReference>
<keyword evidence="13 15" id="KW-0902">Two-component regulatory system</keyword>
<evidence type="ECO:0000256" key="14">
    <source>
        <dbReference type="ARBA" id="ARBA00023136"/>
    </source>
</evidence>
<evidence type="ECO:0000313" key="19">
    <source>
        <dbReference type="Proteomes" id="UP001562159"/>
    </source>
</evidence>
<dbReference type="SUPFAM" id="SSF55874">
    <property type="entry name" value="ATPase domain of HSP90 chaperone/DNA topoisomerase II/histidine kinase"/>
    <property type="match status" value="1"/>
</dbReference>
<reference evidence="18 19" key="1">
    <citation type="submission" date="2024-07" db="EMBL/GenBank/DDBJ databases">
        <title>Molecular mechanisms and environmental adaptations of flagellar loss and biofilm growth of Rhodanobacter under environmental stress.</title>
        <authorList>
            <person name="Chen M."/>
        </authorList>
    </citation>
    <scope>NUCLEOTIDE SEQUENCE [LARGE SCALE GENOMIC DNA]</scope>
    <source>
        <strain evidence="18 19">RS22</strain>
    </source>
</reference>
<feature type="transmembrane region" description="Helical" evidence="15">
    <location>
        <begin position="12"/>
        <end position="34"/>
    </location>
</feature>
<dbReference type="PANTHER" id="PTHR45436">
    <property type="entry name" value="SENSOR HISTIDINE KINASE YKOH"/>
    <property type="match status" value="1"/>
</dbReference>
<evidence type="ECO:0000259" key="16">
    <source>
        <dbReference type="PROSITE" id="PS50109"/>
    </source>
</evidence>
<keyword evidence="5 15" id="KW-0997">Cell inner membrane</keyword>
<dbReference type="CDD" id="cd00075">
    <property type="entry name" value="HATPase"/>
    <property type="match status" value="1"/>
</dbReference>
<keyword evidence="12 15" id="KW-1133">Transmembrane helix</keyword>
<dbReference type="Pfam" id="PF00672">
    <property type="entry name" value="HAMP"/>
    <property type="match status" value="1"/>
</dbReference>
<dbReference type="InterPro" id="IPR036097">
    <property type="entry name" value="HisK_dim/P_sf"/>
</dbReference>
<dbReference type="CDD" id="cd00082">
    <property type="entry name" value="HisKA"/>
    <property type="match status" value="1"/>
</dbReference>
<comment type="subcellular location">
    <subcellularLocation>
        <location evidence="3 15">Cell inner membrane</location>
    </subcellularLocation>
    <subcellularLocation>
        <location evidence="2">Membrane</location>
        <topology evidence="2">Multi-pass membrane protein</topology>
    </subcellularLocation>
</comment>
<dbReference type="EMBL" id="JBGBPY010000001">
    <property type="protein sequence ID" value="MEY2180813.1"/>
    <property type="molecule type" value="Genomic_DNA"/>
</dbReference>
<dbReference type="GO" id="GO:0004673">
    <property type="term" value="F:protein histidine kinase activity"/>
    <property type="evidence" value="ECO:0007669"/>
    <property type="project" value="UniProtKB-EC"/>
</dbReference>
<dbReference type="Pfam" id="PF02518">
    <property type="entry name" value="HATPase_c"/>
    <property type="match status" value="1"/>
</dbReference>
<evidence type="ECO:0000256" key="15">
    <source>
        <dbReference type="RuleBase" id="RU364088"/>
    </source>
</evidence>
<dbReference type="SUPFAM" id="SSF47384">
    <property type="entry name" value="Homodimeric domain of signal transducing histidine kinase"/>
    <property type="match status" value="1"/>
</dbReference>
<dbReference type="Gene3D" id="3.30.565.10">
    <property type="entry name" value="Histidine kinase-like ATPase, C-terminal domain"/>
    <property type="match status" value="1"/>
</dbReference>
<dbReference type="InterPro" id="IPR050428">
    <property type="entry name" value="TCS_sensor_his_kinase"/>
</dbReference>
<dbReference type="Proteomes" id="UP001562159">
    <property type="component" value="Unassembled WGS sequence"/>
</dbReference>
<keyword evidence="8 15" id="KW-0812">Transmembrane</keyword>
<feature type="domain" description="Histidine kinase" evidence="16">
    <location>
        <begin position="256"/>
        <end position="471"/>
    </location>
</feature>
<name>A0ABV4AKR3_9GAMM</name>